<accession>A0A917IWX5</accession>
<keyword evidence="3" id="KW-1185">Reference proteome</keyword>
<reference evidence="2 3" key="1">
    <citation type="journal article" date="2014" name="Int. J. Syst. Evol. Microbiol.">
        <title>Complete genome sequence of Corynebacterium casei LMG S-19264T (=DSM 44701T), isolated from a smear-ripened cheese.</title>
        <authorList>
            <consortium name="US DOE Joint Genome Institute (JGI-PGF)"/>
            <person name="Walter F."/>
            <person name="Albersmeier A."/>
            <person name="Kalinowski J."/>
            <person name="Ruckert C."/>
        </authorList>
    </citation>
    <scope>NUCLEOTIDE SEQUENCE [LARGE SCALE GENOMIC DNA]</scope>
    <source>
        <strain evidence="2 3">CCM 8669</strain>
    </source>
</reference>
<dbReference type="AlphaFoldDB" id="A0A917IWX5"/>
<evidence type="ECO:0000313" key="2">
    <source>
        <dbReference type="EMBL" id="GGH66320.1"/>
    </source>
</evidence>
<proteinExistence type="predicted"/>
<dbReference type="Proteomes" id="UP000600171">
    <property type="component" value="Unassembled WGS sequence"/>
</dbReference>
<sequence>MKNNANLLLSIVMVVCAVAIFSSFKLLADGAISHSLALFIIPSAFVVLAICVVFSAYRSIKASKKSEDL</sequence>
<protein>
    <submittedName>
        <fullName evidence="2">Uncharacterized protein</fullName>
    </submittedName>
</protein>
<evidence type="ECO:0000313" key="3">
    <source>
        <dbReference type="Proteomes" id="UP000600171"/>
    </source>
</evidence>
<keyword evidence="1" id="KW-0472">Membrane</keyword>
<keyword evidence="1" id="KW-1133">Transmembrane helix</keyword>
<dbReference type="EMBL" id="BMDC01000004">
    <property type="protein sequence ID" value="GGH66320.1"/>
    <property type="molecule type" value="Genomic_DNA"/>
</dbReference>
<keyword evidence="1" id="KW-0812">Transmembrane</keyword>
<evidence type="ECO:0000256" key="1">
    <source>
        <dbReference type="SAM" id="Phobius"/>
    </source>
</evidence>
<feature type="transmembrane region" description="Helical" evidence="1">
    <location>
        <begin position="36"/>
        <end position="57"/>
    </location>
</feature>
<name>A0A917IWX5_9MICC</name>
<dbReference type="RefSeq" id="WP_188360271.1">
    <property type="nucleotide sequence ID" value="NZ_BMDC01000004.1"/>
</dbReference>
<feature type="transmembrane region" description="Helical" evidence="1">
    <location>
        <begin position="7"/>
        <end position="24"/>
    </location>
</feature>
<gene>
    <name evidence="2" type="ORF">GCM10007359_20400</name>
</gene>
<organism evidence="2 3">
    <name type="scientific">Rothia aerolata</name>
    <dbReference type="NCBI Taxonomy" id="1812262"/>
    <lineage>
        <taxon>Bacteria</taxon>
        <taxon>Bacillati</taxon>
        <taxon>Actinomycetota</taxon>
        <taxon>Actinomycetes</taxon>
        <taxon>Micrococcales</taxon>
        <taxon>Micrococcaceae</taxon>
        <taxon>Rothia</taxon>
    </lineage>
</organism>
<comment type="caution">
    <text evidence="2">The sequence shown here is derived from an EMBL/GenBank/DDBJ whole genome shotgun (WGS) entry which is preliminary data.</text>
</comment>